<keyword evidence="2" id="KW-1185">Reference proteome</keyword>
<organism evidence="1 2">
    <name type="scientific">Cuscuta australis</name>
    <dbReference type="NCBI Taxonomy" id="267555"/>
    <lineage>
        <taxon>Eukaryota</taxon>
        <taxon>Viridiplantae</taxon>
        <taxon>Streptophyta</taxon>
        <taxon>Embryophyta</taxon>
        <taxon>Tracheophyta</taxon>
        <taxon>Spermatophyta</taxon>
        <taxon>Magnoliopsida</taxon>
        <taxon>eudicotyledons</taxon>
        <taxon>Gunneridae</taxon>
        <taxon>Pentapetalae</taxon>
        <taxon>asterids</taxon>
        <taxon>lamiids</taxon>
        <taxon>Solanales</taxon>
        <taxon>Convolvulaceae</taxon>
        <taxon>Cuscuteae</taxon>
        <taxon>Cuscuta</taxon>
        <taxon>Cuscuta subgen. Grammica</taxon>
        <taxon>Cuscuta sect. Cleistogrammica</taxon>
    </lineage>
</organism>
<gene>
    <name evidence="1" type="ORF">DM860_010337</name>
</gene>
<accession>A0A328DCD4</accession>
<protein>
    <submittedName>
        <fullName evidence="1">Uncharacterized protein</fullName>
    </submittedName>
</protein>
<name>A0A328DCD4_9ASTE</name>
<dbReference type="AlphaFoldDB" id="A0A328DCD4"/>
<evidence type="ECO:0000313" key="2">
    <source>
        <dbReference type="Proteomes" id="UP000249390"/>
    </source>
</evidence>
<evidence type="ECO:0000313" key="1">
    <source>
        <dbReference type="EMBL" id="RAL41543.1"/>
    </source>
</evidence>
<reference evidence="1 2" key="1">
    <citation type="submission" date="2018-06" db="EMBL/GenBank/DDBJ databases">
        <title>The Genome of Cuscuta australis (Dodder) Provides Insight into the Evolution of Plant Parasitism.</title>
        <authorList>
            <person name="Liu H."/>
        </authorList>
    </citation>
    <scope>NUCLEOTIDE SEQUENCE [LARGE SCALE GENOMIC DNA]</scope>
    <source>
        <strain evidence="2">cv. Yunnan</strain>
        <tissue evidence="1">Vines</tissue>
    </source>
</reference>
<dbReference type="EMBL" id="NQVE01000188">
    <property type="protein sequence ID" value="RAL41543.1"/>
    <property type="molecule type" value="Genomic_DNA"/>
</dbReference>
<sequence>MMMEYKWKSDMGIEIQPMKRQRSEWCIEPCKEVGKHAAASAKDIIEQMKSVLSLDMEQSRDHLEELARLLHDLCRSASLDIDDDRMTMIIHQIAVMLLHSTCVPRLPQNRRKLKAQCNEYSYLCEGENLVAERKKLKEQLEECAAKLLEEACDDEGEEKQAAANVEEKLEVNDIKNLRRRVVRIKKNKQQQPL</sequence>
<proteinExistence type="predicted"/>
<dbReference type="Proteomes" id="UP000249390">
    <property type="component" value="Unassembled WGS sequence"/>
</dbReference>
<comment type="caution">
    <text evidence="1">The sequence shown here is derived from an EMBL/GenBank/DDBJ whole genome shotgun (WGS) entry which is preliminary data.</text>
</comment>